<dbReference type="InterPro" id="IPR016195">
    <property type="entry name" value="Pol/histidinol_Pase-like"/>
</dbReference>
<dbReference type="AlphaFoldDB" id="A0A255DCF3"/>
<reference evidence="1 2" key="1">
    <citation type="submission" date="2017-07" db="EMBL/GenBank/DDBJ databases">
        <title>The new phylogeny of genus Mycobacterium.</title>
        <authorList>
            <person name="Tortoli E."/>
            <person name="Trovato A."/>
            <person name="Cirillo D.M."/>
        </authorList>
    </citation>
    <scope>NUCLEOTIDE SEQUENCE [LARGE SCALE GENOMIC DNA]</scope>
    <source>
        <strain evidence="1 2">ATCC 33027</strain>
    </source>
</reference>
<sequence length="797" mass="86656">MNWTGRCRWSENCAVSVPASLDASVVRVSVRPQPAIQANDCSDPEVALRVTSELDALPFLGTLTCDTDEVVAGSTRELVFIYTVGRSGIADSGWLKLCFRYYSDWDLQTIDPQGRDYASARLLHRSRAGGASEQGTATVQRLDVKYDIKGGERPFQKSLLIHAVDGYLRPGDIIEIRLGDRTFGGPGTRVQTFVEDEFELHLFVDALGTSRMAHAGVSRLAVVPGVPERLIAHGPRVIRADAPAAVLRAHLQDRWGNVCRDVAATVDASVSGLRLASAATPVQGWACATLSVPAESATVDVVADVQGVGHLRTSSHLDVVDEFPSPRALFSDLHVHSNDTVGTQNTDWNLAFGRDVGALDVLGYTANDFQITDEAWADVVSACREATEDGRFVCYPGVEWCGTAGVGGDHNVVFLGEDTTLARSLEWHQGMASKDLVPQAWPITRLYAAYDHDPESYLLIPHVGGRRAVLDWHHPELERLIEVHSAWGSSPWFYEDALAKGLRLGASAASDEHRGRPGGGSPGANIFGGHGGLTGVLAPELTRTDVGRALRGRRTWATTGARAVALLRSGDHWMGDEISTAEAELAADYALYGTAGWEELEIRDSAGMLWRRDFHAESGFADTLVRVRWGGARHRDRYRWATWTGRLRVTGAGIEDVTPWAATHPEQRFDPIADGVSWQTTTYGSDIGVVLRLSSLEEARLDLFTTVIEDNLETALTVSGRQLIDDGHHEVTVGGLNLTVRVERMADPATLPLTATGHLELGLPQADSAVYLRGRQADGHQVWTSPLFVTRPDRAQG</sequence>
<dbReference type="SUPFAM" id="SSF89550">
    <property type="entry name" value="PHP domain-like"/>
    <property type="match status" value="1"/>
</dbReference>
<proteinExistence type="predicted"/>
<accession>A0A255DCF3</accession>
<protein>
    <recommendedName>
        <fullName evidence="3">DUF3604 domain-containing protein</fullName>
    </recommendedName>
</protein>
<keyword evidence="2" id="KW-1185">Reference proteome</keyword>
<evidence type="ECO:0000313" key="1">
    <source>
        <dbReference type="EMBL" id="OYN77127.1"/>
    </source>
</evidence>
<dbReference type="Gene3D" id="3.20.20.140">
    <property type="entry name" value="Metal-dependent hydrolases"/>
    <property type="match status" value="1"/>
</dbReference>
<gene>
    <name evidence="1" type="ORF">CG716_20020</name>
</gene>
<dbReference type="EMBL" id="NOZR01000018">
    <property type="protein sequence ID" value="OYN77127.1"/>
    <property type="molecule type" value="Genomic_DNA"/>
</dbReference>
<dbReference type="OrthoDB" id="543560at2"/>
<name>A0A255DCF3_9MYCO</name>
<evidence type="ECO:0008006" key="3">
    <source>
        <dbReference type="Google" id="ProtNLM"/>
    </source>
</evidence>
<organism evidence="1 2">
    <name type="scientific">Mycolicibacterium sphagni</name>
    <dbReference type="NCBI Taxonomy" id="1786"/>
    <lineage>
        <taxon>Bacteria</taxon>
        <taxon>Bacillati</taxon>
        <taxon>Actinomycetota</taxon>
        <taxon>Actinomycetes</taxon>
        <taxon>Mycobacteriales</taxon>
        <taxon>Mycobacteriaceae</taxon>
        <taxon>Mycolicibacterium</taxon>
    </lineage>
</organism>
<comment type="caution">
    <text evidence="1">The sequence shown here is derived from an EMBL/GenBank/DDBJ whole genome shotgun (WGS) entry which is preliminary data.</text>
</comment>
<evidence type="ECO:0000313" key="2">
    <source>
        <dbReference type="Proteomes" id="UP000216063"/>
    </source>
</evidence>
<dbReference type="Proteomes" id="UP000216063">
    <property type="component" value="Unassembled WGS sequence"/>
</dbReference>